<dbReference type="GO" id="GO:0008654">
    <property type="term" value="P:phospholipid biosynthetic process"/>
    <property type="evidence" value="ECO:0007669"/>
    <property type="project" value="InterPro"/>
</dbReference>
<dbReference type="CTD" id="37782"/>
<feature type="transmembrane region" description="Helical" evidence="1">
    <location>
        <begin position="12"/>
        <end position="29"/>
    </location>
</feature>
<evidence type="ECO:0000313" key="3">
    <source>
        <dbReference type="RefSeq" id="XP_011302751.1"/>
    </source>
</evidence>
<keyword evidence="1" id="KW-0472">Membrane</keyword>
<protein>
    <submittedName>
        <fullName evidence="3">Ceramide phosphoethanolamine synthase</fullName>
    </submittedName>
</protein>
<gene>
    <name evidence="3" type="primary">Cpes</name>
</gene>
<keyword evidence="1" id="KW-1133">Transmembrane helix</keyword>
<accession>A0A9R1T4W5</accession>
<dbReference type="RefSeq" id="XP_011302751.1">
    <property type="nucleotide sequence ID" value="XM_011304449.1"/>
</dbReference>
<dbReference type="GO" id="GO:0016020">
    <property type="term" value="C:membrane"/>
    <property type="evidence" value="ECO:0007669"/>
    <property type="project" value="InterPro"/>
</dbReference>
<name>A0A9R1T4W5_9HYME</name>
<sequence>MGFAHSDKRQWIIAVIIYILFCGVMDLRLHYRMRNYGVRVINNNNGSETNYLSDIIPCDLDPLCVVTIKGLTLDYINFYILGPLAGLTEKLMRLSESTWISPNLISITHVFVAVCAGQLISRKSLMHRRFGVLAFQIRSWLDDLDGFVARKIHHVYGEHSDVGSTGYFVDAICDTLGTAALLIGIFIYLKNNMPKYSGYMKLEPIVPVAGSQIGSCVVQKKKIRHIRVIPTILLITGELIISSALWNRYIDLYQNLLESDNLNLSMTQQELFNKQSEVLRQNSLLITTTLWRLINPHALTDYILAAIFIDRLWSYMHSIRWIGYIFIFVVVYYTEFQYMQSSRYIMDVGALVVSEINANSTVS</sequence>
<feature type="transmembrane region" description="Helical" evidence="1">
    <location>
        <begin position="228"/>
        <end position="246"/>
    </location>
</feature>
<dbReference type="InterPro" id="IPR043130">
    <property type="entry name" value="CDP-OH_PTrfase_TM_dom"/>
</dbReference>
<evidence type="ECO:0000313" key="2">
    <source>
        <dbReference type="Proteomes" id="UP000694866"/>
    </source>
</evidence>
<keyword evidence="1" id="KW-0812">Transmembrane</keyword>
<dbReference type="GeneID" id="105266352"/>
<reference evidence="3" key="1">
    <citation type="submission" date="2025-08" db="UniProtKB">
        <authorList>
            <consortium name="RefSeq"/>
        </authorList>
    </citation>
    <scope>IDENTIFICATION</scope>
    <source>
        <strain evidence="3">USDA-PBARC FA_bdor</strain>
        <tissue evidence="3">Whole organism</tissue>
    </source>
</reference>
<proteinExistence type="predicted"/>
<keyword evidence="2" id="KW-1185">Reference proteome</keyword>
<dbReference type="AlphaFoldDB" id="A0A9R1T4W5"/>
<dbReference type="Proteomes" id="UP000694866">
    <property type="component" value="Unplaced"/>
</dbReference>
<feature type="transmembrane region" description="Helical" evidence="1">
    <location>
        <begin position="167"/>
        <end position="189"/>
    </location>
</feature>
<dbReference type="Gene3D" id="1.20.120.1760">
    <property type="match status" value="1"/>
</dbReference>
<dbReference type="OrthoDB" id="10253254at2759"/>
<feature type="transmembrane region" description="Helical" evidence="1">
    <location>
        <begin position="100"/>
        <end position="120"/>
    </location>
</feature>
<evidence type="ECO:0000256" key="1">
    <source>
        <dbReference type="SAM" id="Phobius"/>
    </source>
</evidence>
<feature type="transmembrane region" description="Helical" evidence="1">
    <location>
        <begin position="318"/>
        <end position="336"/>
    </location>
</feature>
<dbReference type="InterPro" id="IPR000462">
    <property type="entry name" value="CDP-OH_P_trans"/>
</dbReference>
<dbReference type="GO" id="GO:0016780">
    <property type="term" value="F:phosphotransferase activity, for other substituted phosphate groups"/>
    <property type="evidence" value="ECO:0007669"/>
    <property type="project" value="InterPro"/>
</dbReference>
<dbReference type="Pfam" id="PF01066">
    <property type="entry name" value="CDP-OH_P_transf"/>
    <property type="match status" value="1"/>
</dbReference>
<dbReference type="KEGG" id="fas:105266352"/>
<organism evidence="2 3">
    <name type="scientific">Fopius arisanus</name>
    <dbReference type="NCBI Taxonomy" id="64838"/>
    <lineage>
        <taxon>Eukaryota</taxon>
        <taxon>Metazoa</taxon>
        <taxon>Ecdysozoa</taxon>
        <taxon>Arthropoda</taxon>
        <taxon>Hexapoda</taxon>
        <taxon>Insecta</taxon>
        <taxon>Pterygota</taxon>
        <taxon>Neoptera</taxon>
        <taxon>Endopterygota</taxon>
        <taxon>Hymenoptera</taxon>
        <taxon>Apocrita</taxon>
        <taxon>Ichneumonoidea</taxon>
        <taxon>Braconidae</taxon>
        <taxon>Opiinae</taxon>
        <taxon>Fopius</taxon>
    </lineage>
</organism>